<dbReference type="PANTHER" id="PTHR18968:SF129">
    <property type="entry name" value="ACETOLACTATE SYNTHASE"/>
    <property type="match status" value="1"/>
</dbReference>
<dbReference type="CDD" id="cd00568">
    <property type="entry name" value="TPP_enzymes"/>
    <property type="match status" value="1"/>
</dbReference>
<dbReference type="Gene3D" id="3.40.50.1220">
    <property type="entry name" value="TPP-binding domain"/>
    <property type="match status" value="1"/>
</dbReference>
<dbReference type="InterPro" id="IPR000399">
    <property type="entry name" value="TPP-bd_CS"/>
</dbReference>
<evidence type="ECO:0000259" key="4">
    <source>
        <dbReference type="Pfam" id="PF02776"/>
    </source>
</evidence>
<dbReference type="Pfam" id="PF02776">
    <property type="entry name" value="TPP_enzyme_N"/>
    <property type="match status" value="1"/>
</dbReference>
<feature type="domain" description="Thiamine pyrophosphate enzyme N-terminal TPP-binding" evidence="4">
    <location>
        <begin position="22"/>
        <end position="128"/>
    </location>
</feature>
<dbReference type="InterPro" id="IPR012001">
    <property type="entry name" value="Thiamin_PyroP_enz_TPP-bd_dom"/>
</dbReference>
<dbReference type="EMBL" id="BJVI01000050">
    <property type="protein sequence ID" value="GEL19903.1"/>
    <property type="molecule type" value="Genomic_DNA"/>
</dbReference>
<dbReference type="AlphaFoldDB" id="A0A511D618"/>
<dbReference type="PANTHER" id="PTHR18968">
    <property type="entry name" value="THIAMINE PYROPHOSPHATE ENZYMES"/>
    <property type="match status" value="1"/>
</dbReference>
<dbReference type="InterPro" id="IPR045229">
    <property type="entry name" value="TPP_enz"/>
</dbReference>
<organism evidence="5 6">
    <name type="scientific">Pseudonocardia asaccharolytica DSM 44247 = NBRC 16224</name>
    <dbReference type="NCBI Taxonomy" id="1123024"/>
    <lineage>
        <taxon>Bacteria</taxon>
        <taxon>Bacillati</taxon>
        <taxon>Actinomycetota</taxon>
        <taxon>Actinomycetes</taxon>
        <taxon>Pseudonocardiales</taxon>
        <taxon>Pseudonocardiaceae</taxon>
        <taxon>Pseudonocardia</taxon>
    </lineage>
</organism>
<dbReference type="GO" id="GO:0005948">
    <property type="term" value="C:acetolactate synthase complex"/>
    <property type="evidence" value="ECO:0007669"/>
    <property type="project" value="TreeGrafter"/>
</dbReference>
<evidence type="ECO:0000256" key="1">
    <source>
        <dbReference type="ARBA" id="ARBA00007812"/>
    </source>
</evidence>
<keyword evidence="2" id="KW-0786">Thiamine pyrophosphate</keyword>
<dbReference type="PROSITE" id="PS00187">
    <property type="entry name" value="TPP_ENZYMES"/>
    <property type="match status" value="1"/>
</dbReference>
<dbReference type="InterPro" id="IPR029061">
    <property type="entry name" value="THDP-binding"/>
</dbReference>
<dbReference type="GO" id="GO:0009099">
    <property type="term" value="P:L-valine biosynthetic process"/>
    <property type="evidence" value="ECO:0007669"/>
    <property type="project" value="TreeGrafter"/>
</dbReference>
<name>A0A511D618_9PSEU</name>
<dbReference type="GO" id="GO:0003984">
    <property type="term" value="F:acetolactate synthase activity"/>
    <property type="evidence" value="ECO:0007669"/>
    <property type="project" value="TreeGrafter"/>
</dbReference>
<dbReference type="InterPro" id="IPR029035">
    <property type="entry name" value="DHS-like_NAD/FAD-binding_dom"/>
</dbReference>
<dbReference type="Proteomes" id="UP000321328">
    <property type="component" value="Unassembled WGS sequence"/>
</dbReference>
<dbReference type="GO" id="GO:0030976">
    <property type="term" value="F:thiamine pyrophosphate binding"/>
    <property type="evidence" value="ECO:0007669"/>
    <property type="project" value="InterPro"/>
</dbReference>
<keyword evidence="6" id="KW-1185">Reference proteome</keyword>
<reference evidence="5 6" key="1">
    <citation type="submission" date="2019-07" db="EMBL/GenBank/DDBJ databases">
        <title>Whole genome shotgun sequence of Pseudonocardia asaccharolytica NBRC 16224.</title>
        <authorList>
            <person name="Hosoyama A."/>
            <person name="Uohara A."/>
            <person name="Ohji S."/>
            <person name="Ichikawa N."/>
        </authorList>
    </citation>
    <scope>NUCLEOTIDE SEQUENCE [LARGE SCALE GENOMIC DNA]</scope>
    <source>
        <strain evidence="5 6">NBRC 16224</strain>
    </source>
</reference>
<dbReference type="GO" id="GO:0009097">
    <property type="term" value="P:isoleucine biosynthetic process"/>
    <property type="evidence" value="ECO:0007669"/>
    <property type="project" value="TreeGrafter"/>
</dbReference>
<proteinExistence type="inferred from homology"/>
<gene>
    <name evidence="5" type="primary">ilvB</name>
    <name evidence="5" type="ORF">PA7_37400</name>
</gene>
<evidence type="ECO:0000313" key="6">
    <source>
        <dbReference type="Proteomes" id="UP000321328"/>
    </source>
</evidence>
<dbReference type="SUPFAM" id="SSF52467">
    <property type="entry name" value="DHS-like NAD/FAD-binding domain"/>
    <property type="match status" value="1"/>
</dbReference>
<dbReference type="CDD" id="cd07035">
    <property type="entry name" value="TPP_PYR_POX_like"/>
    <property type="match status" value="1"/>
</dbReference>
<feature type="domain" description="Thiamine pyrophosphate enzyme TPP-binding" evidence="3">
    <location>
        <begin position="372"/>
        <end position="514"/>
    </location>
</feature>
<evidence type="ECO:0000259" key="3">
    <source>
        <dbReference type="Pfam" id="PF02775"/>
    </source>
</evidence>
<accession>A0A511D618</accession>
<comment type="caution">
    <text evidence="5">The sequence shown here is derived from an EMBL/GenBank/DDBJ whole genome shotgun (WGS) entry which is preliminary data.</text>
</comment>
<dbReference type="Gene3D" id="3.40.50.970">
    <property type="match status" value="2"/>
</dbReference>
<dbReference type="SUPFAM" id="SSF52518">
    <property type="entry name" value="Thiamin diphosphate-binding fold (THDP-binding)"/>
    <property type="match status" value="2"/>
</dbReference>
<sequence length="533" mass="53669">MAVSVENMSASAHPFGPQGRGLAGVGVRRLFGIPGGGANLEMIEVAALRDIDFTLTHTESAACVTAGVFGLLTHTVGVALVTRGPGLTSAANGLGQATLDRAPLLLLSDCVPADQRTRVGHQRLDQRAVAAPLTIWNGVLGYRDPAGTVAAAARLAAGPPPGAVQLDVDPGVPGDNPPAPAAPTGVDGAALHRATAIAAGRRRPVVVLGVAAPPSAAVLRRALDRVRVPVLTTYQALGTVDATGPQAAGLFTNAALERPLLAQADLVVGVGLDGVEPMPGPWPYAAPVVLLAPTAGDGAYYGEPTVVAGPPGTTLPAVLAATDPRWSADAGRRHREARLAELAAGPRGGGLHPVDLAHAVRDVAGAARITVDAGAHMLAAMPFWPATRPHQVLISNGLATMGYALPAAIGAALAHPGRRGFCLVGDGGLGMALAELETLARLALPVTVVVFDDAALSLIEVKQRAGQGGTGAVRYGRVDFAGVATAMGVPAAVADDLAGVRAALAGVDGGPFLLDARVDPSGYRHLLEVSRGP</sequence>
<evidence type="ECO:0000313" key="5">
    <source>
        <dbReference type="EMBL" id="GEL19903.1"/>
    </source>
</evidence>
<comment type="similarity">
    <text evidence="1">Belongs to the TPP enzyme family.</text>
</comment>
<protein>
    <submittedName>
        <fullName evidence="5">Acetolactate synthase</fullName>
    </submittedName>
</protein>
<dbReference type="GO" id="GO:0050660">
    <property type="term" value="F:flavin adenine dinucleotide binding"/>
    <property type="evidence" value="ECO:0007669"/>
    <property type="project" value="TreeGrafter"/>
</dbReference>
<dbReference type="STRING" id="1123024.GCA_000423625_01898"/>
<dbReference type="Pfam" id="PF02775">
    <property type="entry name" value="TPP_enzyme_C"/>
    <property type="match status" value="1"/>
</dbReference>
<dbReference type="InterPro" id="IPR011766">
    <property type="entry name" value="TPP_enzyme_TPP-bd"/>
</dbReference>
<dbReference type="GO" id="GO:0000287">
    <property type="term" value="F:magnesium ion binding"/>
    <property type="evidence" value="ECO:0007669"/>
    <property type="project" value="InterPro"/>
</dbReference>
<evidence type="ECO:0000256" key="2">
    <source>
        <dbReference type="ARBA" id="ARBA00023052"/>
    </source>
</evidence>